<dbReference type="InterPro" id="IPR038726">
    <property type="entry name" value="PDDEXK_AddAB-type"/>
</dbReference>
<gene>
    <name evidence="2" type="ORF">C461_00407</name>
</gene>
<dbReference type="InterPro" id="IPR027417">
    <property type="entry name" value="P-loop_NTPase"/>
</dbReference>
<feature type="domain" description="PD-(D/E)XK endonuclease-like" evidence="1">
    <location>
        <begin position="481"/>
        <end position="686"/>
    </location>
</feature>
<organism evidence="2 3">
    <name type="scientific">Halorubrum aidingense JCM 13560</name>
    <dbReference type="NCBI Taxonomy" id="1230454"/>
    <lineage>
        <taxon>Archaea</taxon>
        <taxon>Methanobacteriati</taxon>
        <taxon>Methanobacteriota</taxon>
        <taxon>Stenosarchaea group</taxon>
        <taxon>Halobacteria</taxon>
        <taxon>Halobacteriales</taxon>
        <taxon>Haloferacaceae</taxon>
        <taxon>Halorubrum</taxon>
    </lineage>
</organism>
<protein>
    <recommendedName>
        <fullName evidence="1">PD-(D/E)XK endonuclease-like domain-containing protein</fullName>
    </recommendedName>
</protein>
<evidence type="ECO:0000313" key="2">
    <source>
        <dbReference type="EMBL" id="EMA70704.1"/>
    </source>
</evidence>
<dbReference type="RefSeq" id="WP_007997621.1">
    <property type="nucleotide sequence ID" value="NZ_AOJI01000002.1"/>
</dbReference>
<comment type="caution">
    <text evidence="2">The sequence shown here is derived from an EMBL/GenBank/DDBJ whole genome shotgun (WGS) entry which is preliminary data.</text>
</comment>
<evidence type="ECO:0000259" key="1">
    <source>
        <dbReference type="Pfam" id="PF12705"/>
    </source>
</evidence>
<keyword evidence="3" id="KW-1185">Reference proteome</keyword>
<name>M0PM28_9EURY</name>
<sequence>MSITRAKSIDSLYEECKDFDLVLVPDAPMASVLNRRLDQPHYGPFAITPRRLAARRREQAEDRLAFLEIVETTDLNWKEAAYAVGNILQCWEYQGTAEAVLDYEQFATTATHTAVDCIAEMDTTSTRLTEYSIEADTSVAVVGFEQLTELERSILPPDYETIDPFTEESFDHPPFRILDSPAAIVDVVLDTVTPENADDVAVVLDAASQYSSLIESALEAANIPYYGGPGFTDDARHRAFLQLLRSAHAGRDTRVGDVRPLLTQLGMPVDIEHDEKRLYDLNRPEVDWLLEFREEIRSCTFEEAIDEYEAVTDASIDAFRAELATLGLLDDAVTEPAVDRLEFYLQSYEVPVDRENEGVLLADAKSAAHVDRAVVFYLGLDEGWTQSSPRRPWVDRDQEFERNIRQFQLLLQNGVDQYYLVQDTAGGTPVTPCLYFEELFDEEFDRFSDLDSLRHSRAPRTTRDGFETEPLDVSPEDVTALSQSSLNTYVNSPRDYFFSRLVDNPDKDHFREGNLFHDFAEFYVSHPDAVTSDTLDDVAAVILDEVDPFLRSVDREVRRTKYRVGLQTIVEFLEANPPKGDGLTTPNSGWGENFFAAYYDRPVDASHTERWFENADLGLKGKIDLVHSPTRLLDYKSGAKKSAYSIVKHSALDPPGDKPNFQALLYLAHQRTERPDQELQFTFFHFLETLDDVVTGDGSLEDCLTTVTYYPVTYEGYIARRDTFTELQEDAANDCNKTFSKVAYEEYLEFLDVHEFPETRDKDELLKSTFARLLTEQLKERVGDYKYVTKGCKQALRHLLRIRNQNYFTGDVDTFEQFVRERLSELNTRRAGDERFPVQGLGGDPNYRYVDNRDCILEGESR</sequence>
<dbReference type="SUPFAM" id="SSF52540">
    <property type="entry name" value="P-loop containing nucleoside triphosphate hydrolases"/>
    <property type="match status" value="1"/>
</dbReference>
<reference evidence="2 3" key="1">
    <citation type="journal article" date="2014" name="PLoS Genet.">
        <title>Phylogenetically driven sequencing of extremely halophilic archaea reveals strategies for static and dynamic osmo-response.</title>
        <authorList>
            <person name="Becker E.A."/>
            <person name="Seitzer P.M."/>
            <person name="Tritt A."/>
            <person name="Larsen D."/>
            <person name="Krusor M."/>
            <person name="Yao A.I."/>
            <person name="Wu D."/>
            <person name="Madern D."/>
            <person name="Eisen J.A."/>
            <person name="Darling A.E."/>
            <person name="Facciotti M.T."/>
        </authorList>
    </citation>
    <scope>NUCLEOTIDE SEQUENCE [LARGE SCALE GENOMIC DNA]</scope>
    <source>
        <strain evidence="2 3">JCM 13560</strain>
    </source>
</reference>
<evidence type="ECO:0000313" key="3">
    <source>
        <dbReference type="Proteomes" id="UP000011575"/>
    </source>
</evidence>
<dbReference type="OrthoDB" id="319934at2157"/>
<dbReference type="Proteomes" id="UP000011575">
    <property type="component" value="Unassembled WGS sequence"/>
</dbReference>
<dbReference type="AlphaFoldDB" id="M0PM28"/>
<proteinExistence type="predicted"/>
<dbReference type="PATRIC" id="fig|1230454.4.peg.86"/>
<dbReference type="EMBL" id="AOJI01000002">
    <property type="protein sequence ID" value="EMA70704.1"/>
    <property type="molecule type" value="Genomic_DNA"/>
</dbReference>
<dbReference type="Pfam" id="PF12705">
    <property type="entry name" value="PDDEXK_1"/>
    <property type="match status" value="1"/>
</dbReference>
<accession>M0PM28</accession>